<sequence>MKLQISITVVLPGPRVHVAFRPNNQLRAIYNGKERLDDKQRSGPTKLTASNGGVRIYASFLSNFGSRSATSGKPRGVFVRNVGRRPGRNYCDRPGLPCHPCNYQGPRSGPSTGADEEAFEASPQEALPDWPHHFRELKRLLGHTPSGRPYGKGVRFISKSDQEFRLIQQYLTQLEC</sequence>
<organism evidence="1 2">
    <name type="scientific">Pararge aegeria aegeria</name>
    <dbReference type="NCBI Taxonomy" id="348720"/>
    <lineage>
        <taxon>Eukaryota</taxon>
        <taxon>Metazoa</taxon>
        <taxon>Ecdysozoa</taxon>
        <taxon>Arthropoda</taxon>
        <taxon>Hexapoda</taxon>
        <taxon>Insecta</taxon>
        <taxon>Pterygota</taxon>
        <taxon>Neoptera</taxon>
        <taxon>Endopterygota</taxon>
        <taxon>Lepidoptera</taxon>
        <taxon>Glossata</taxon>
        <taxon>Ditrysia</taxon>
        <taxon>Papilionoidea</taxon>
        <taxon>Nymphalidae</taxon>
        <taxon>Satyrinae</taxon>
        <taxon>Satyrini</taxon>
        <taxon>Parargina</taxon>
        <taxon>Pararge</taxon>
    </lineage>
</organism>
<accession>A0A8S4R124</accession>
<dbReference type="EMBL" id="CAKXAJ010024362">
    <property type="protein sequence ID" value="CAH2228610.1"/>
    <property type="molecule type" value="Genomic_DNA"/>
</dbReference>
<gene>
    <name evidence="1" type="primary">jg1272</name>
    <name evidence="1" type="ORF">PAEG_LOCUS8407</name>
</gene>
<dbReference type="AlphaFoldDB" id="A0A8S4R124"/>
<keyword evidence="2" id="KW-1185">Reference proteome</keyword>
<name>A0A8S4R124_9NEOP</name>
<proteinExistence type="predicted"/>
<evidence type="ECO:0000313" key="1">
    <source>
        <dbReference type="EMBL" id="CAH2228610.1"/>
    </source>
</evidence>
<dbReference type="Proteomes" id="UP000838756">
    <property type="component" value="Unassembled WGS sequence"/>
</dbReference>
<evidence type="ECO:0000313" key="2">
    <source>
        <dbReference type="Proteomes" id="UP000838756"/>
    </source>
</evidence>
<dbReference type="OrthoDB" id="7489730at2759"/>
<comment type="caution">
    <text evidence="1">The sequence shown here is derived from an EMBL/GenBank/DDBJ whole genome shotgun (WGS) entry which is preliminary data.</text>
</comment>
<protein>
    <submittedName>
        <fullName evidence="1">Jg1272 protein</fullName>
    </submittedName>
</protein>
<reference evidence="1" key="1">
    <citation type="submission" date="2022-03" db="EMBL/GenBank/DDBJ databases">
        <authorList>
            <person name="Lindestad O."/>
        </authorList>
    </citation>
    <scope>NUCLEOTIDE SEQUENCE</scope>
</reference>